<evidence type="ECO:0008006" key="5">
    <source>
        <dbReference type="Google" id="ProtNLM"/>
    </source>
</evidence>
<evidence type="ECO:0000313" key="3">
    <source>
        <dbReference type="EMBL" id="STY64116.1"/>
    </source>
</evidence>
<dbReference type="AlphaFoldDB" id="A0A378MZI0"/>
<feature type="transmembrane region" description="Helical" evidence="1">
    <location>
        <begin position="6"/>
        <end position="25"/>
    </location>
</feature>
<proteinExistence type="predicted"/>
<sequence>MGLTIGLWIIAFIGFALVFWANSLLKEQDERLKQLKK</sequence>
<reference evidence="2 4" key="1">
    <citation type="submission" date="2018-06" db="EMBL/GenBank/DDBJ databases">
        <authorList>
            <consortium name="Pathogen Informatics"/>
            <person name="Doyle S."/>
        </authorList>
    </citation>
    <scope>NUCLEOTIDE SEQUENCE [LARGE SCALE GENOMIC DNA]</scope>
    <source>
        <strain evidence="2 4">NCTC10638</strain>
    </source>
</reference>
<dbReference type="EMBL" id="UGPN01000002">
    <property type="protein sequence ID" value="STY64116.1"/>
    <property type="molecule type" value="Genomic_DNA"/>
</dbReference>
<keyword evidence="1" id="KW-0472">Membrane</keyword>
<gene>
    <name evidence="2" type="ORF">NCTC10638_02274</name>
    <name evidence="3" type="ORF">NCTC10638_03291</name>
</gene>
<dbReference type="EMBL" id="UGPN01000002">
    <property type="protein sequence ID" value="STY61067.1"/>
    <property type="molecule type" value="Genomic_DNA"/>
</dbReference>
<keyword evidence="1" id="KW-0812">Transmembrane</keyword>
<evidence type="ECO:0000256" key="1">
    <source>
        <dbReference type="SAM" id="Phobius"/>
    </source>
</evidence>
<keyword evidence="1" id="KW-1133">Transmembrane helix</keyword>
<dbReference type="Proteomes" id="UP000254802">
    <property type="component" value="Unassembled WGS sequence"/>
</dbReference>
<name>A0A378MZI0_MANHA</name>
<organism evidence="2 4">
    <name type="scientific">Mannheimia haemolytica</name>
    <name type="common">Pasteurella haemolytica</name>
    <dbReference type="NCBI Taxonomy" id="75985"/>
    <lineage>
        <taxon>Bacteria</taxon>
        <taxon>Pseudomonadati</taxon>
        <taxon>Pseudomonadota</taxon>
        <taxon>Gammaproteobacteria</taxon>
        <taxon>Pasteurellales</taxon>
        <taxon>Pasteurellaceae</taxon>
        <taxon>Mannheimia</taxon>
    </lineage>
</organism>
<accession>A0A378MZI0</accession>
<evidence type="ECO:0000313" key="4">
    <source>
        <dbReference type="Proteomes" id="UP000254802"/>
    </source>
</evidence>
<protein>
    <recommendedName>
        <fullName evidence="5">CcmD family protein</fullName>
    </recommendedName>
</protein>
<evidence type="ECO:0000313" key="2">
    <source>
        <dbReference type="EMBL" id="STY61067.1"/>
    </source>
</evidence>